<dbReference type="NCBIfam" id="TIGR02212">
    <property type="entry name" value="lolCE"/>
    <property type="match status" value="1"/>
</dbReference>
<feature type="transmembrane region" description="Helical" evidence="8">
    <location>
        <begin position="282"/>
        <end position="306"/>
    </location>
</feature>
<comment type="similarity">
    <text evidence="2">Belongs to the ABC-4 integral membrane protein family. LolC/E subfamily.</text>
</comment>
<name>A0ABV0BKR2_9HYPH</name>
<evidence type="ECO:0000313" key="11">
    <source>
        <dbReference type="EMBL" id="MEN3930771.1"/>
    </source>
</evidence>
<evidence type="ECO:0000259" key="9">
    <source>
        <dbReference type="Pfam" id="PF02687"/>
    </source>
</evidence>
<comment type="caution">
    <text evidence="11">The sequence shown here is derived from an EMBL/GenBank/DDBJ whole genome shotgun (WGS) entry which is preliminary data.</text>
</comment>
<dbReference type="RefSeq" id="WP_346336787.1">
    <property type="nucleotide sequence ID" value="NZ_JBBYXI010000002.1"/>
</dbReference>
<dbReference type="PANTHER" id="PTHR30489">
    <property type="entry name" value="LIPOPROTEIN-RELEASING SYSTEM TRANSMEMBRANE PROTEIN LOLE"/>
    <property type="match status" value="1"/>
</dbReference>
<feature type="transmembrane region" description="Helical" evidence="8">
    <location>
        <begin position="33"/>
        <end position="59"/>
    </location>
</feature>
<evidence type="ECO:0000256" key="5">
    <source>
        <dbReference type="ARBA" id="ARBA00022692"/>
    </source>
</evidence>
<keyword evidence="6 8" id="KW-1133">Transmembrane helix</keyword>
<protein>
    <submittedName>
        <fullName evidence="11">Lipoprotein-releasing ABC transporter permease subunit</fullName>
    </submittedName>
</protein>
<proteinExistence type="inferred from homology"/>
<evidence type="ECO:0000256" key="8">
    <source>
        <dbReference type="SAM" id="Phobius"/>
    </source>
</evidence>
<keyword evidence="12" id="KW-1185">Reference proteome</keyword>
<evidence type="ECO:0000256" key="4">
    <source>
        <dbReference type="ARBA" id="ARBA00022475"/>
    </source>
</evidence>
<keyword evidence="11" id="KW-0449">Lipoprotein</keyword>
<gene>
    <name evidence="11" type="ORF">WJT86_06830</name>
</gene>
<evidence type="ECO:0000256" key="6">
    <source>
        <dbReference type="ARBA" id="ARBA00022989"/>
    </source>
</evidence>
<feature type="transmembrane region" description="Helical" evidence="8">
    <location>
        <begin position="386"/>
        <end position="408"/>
    </location>
</feature>
<keyword evidence="7 8" id="KW-0472">Membrane</keyword>
<feature type="transmembrane region" description="Helical" evidence="8">
    <location>
        <begin position="327"/>
        <end position="354"/>
    </location>
</feature>
<dbReference type="PANTHER" id="PTHR30489:SF0">
    <property type="entry name" value="LIPOPROTEIN-RELEASING SYSTEM TRANSMEMBRANE PROTEIN LOLE"/>
    <property type="match status" value="1"/>
</dbReference>
<dbReference type="InterPro" id="IPR025857">
    <property type="entry name" value="MacB_PCD"/>
</dbReference>
<reference evidence="11 12" key="1">
    <citation type="submission" date="2024-04" db="EMBL/GenBank/DDBJ databases">
        <title>A novel species isolated from cricket.</title>
        <authorList>
            <person name="Wang H.-C."/>
        </authorList>
    </citation>
    <scope>NUCLEOTIDE SEQUENCE [LARGE SCALE GENOMIC DNA]</scope>
    <source>
        <strain evidence="11 12">WL0021</strain>
    </source>
</reference>
<evidence type="ECO:0000259" key="10">
    <source>
        <dbReference type="Pfam" id="PF12704"/>
    </source>
</evidence>
<evidence type="ECO:0000256" key="7">
    <source>
        <dbReference type="ARBA" id="ARBA00023136"/>
    </source>
</evidence>
<evidence type="ECO:0000256" key="1">
    <source>
        <dbReference type="ARBA" id="ARBA00004651"/>
    </source>
</evidence>
<dbReference type="Pfam" id="PF02687">
    <property type="entry name" value="FtsX"/>
    <property type="match status" value="1"/>
</dbReference>
<dbReference type="InterPro" id="IPR051447">
    <property type="entry name" value="Lipoprotein-release_system"/>
</dbReference>
<keyword evidence="3" id="KW-0813">Transport</keyword>
<sequence length="425" mass="46003">MSNEEQIQPTKPFAAFEWMLAGRYLRTRRREGFVSVIALFSFLGIMLGVAVLITVISLLNGFRHDLQDRLLGNSGNIFLSAMDSPLKDYVEVSDKIGKISGVQLVLPMVEGQASVSSPYGYGGAMIRGVRGSDILKIKSVADTLQSGTLENFENSGGVAIGARLAHNLALQVGDQITLMTPKGAATPFGTAPRIKGYQVVAIFELGLADLDASSVYMPIQEAQSFFDRDNDVSIINVFLDDADKTEATIRQIDEVAGRPLLVNDWRQRYRTFFGALQVQRKLAFIVVGLVVLVAALNIISGMIMLVKDKSSDIAILRTMGATRGAIMRVFLMTGASIGVAGTIAGSILGLLIAFNAEAIQGFIERLTNTNLFPPEVYLLDHLSSRVVAGDVLLVVLMALTLSLLATLYPSWQAARLDPVQALRYG</sequence>
<evidence type="ECO:0000256" key="2">
    <source>
        <dbReference type="ARBA" id="ARBA00005236"/>
    </source>
</evidence>
<organism evidence="11 12">
    <name type="scientific">Hohaiivirga grylli</name>
    <dbReference type="NCBI Taxonomy" id="3133970"/>
    <lineage>
        <taxon>Bacteria</taxon>
        <taxon>Pseudomonadati</taxon>
        <taxon>Pseudomonadota</taxon>
        <taxon>Alphaproteobacteria</taxon>
        <taxon>Hyphomicrobiales</taxon>
        <taxon>Methylobacteriaceae</taxon>
        <taxon>Hohaiivirga</taxon>
    </lineage>
</organism>
<dbReference type="Pfam" id="PF12704">
    <property type="entry name" value="MacB_PCD"/>
    <property type="match status" value="1"/>
</dbReference>
<comment type="subcellular location">
    <subcellularLocation>
        <location evidence="1">Cell membrane</location>
        <topology evidence="1">Multi-pass membrane protein</topology>
    </subcellularLocation>
</comment>
<keyword evidence="4" id="KW-1003">Cell membrane</keyword>
<keyword evidence="5 8" id="KW-0812">Transmembrane</keyword>
<dbReference type="Proteomes" id="UP001418637">
    <property type="component" value="Unassembled WGS sequence"/>
</dbReference>
<dbReference type="EMBL" id="JBBYXI010000002">
    <property type="protein sequence ID" value="MEN3930771.1"/>
    <property type="molecule type" value="Genomic_DNA"/>
</dbReference>
<evidence type="ECO:0000313" key="12">
    <source>
        <dbReference type="Proteomes" id="UP001418637"/>
    </source>
</evidence>
<dbReference type="InterPro" id="IPR011925">
    <property type="entry name" value="LolCE_TM"/>
</dbReference>
<evidence type="ECO:0000256" key="3">
    <source>
        <dbReference type="ARBA" id="ARBA00022448"/>
    </source>
</evidence>
<dbReference type="InterPro" id="IPR003838">
    <property type="entry name" value="ABC3_permease_C"/>
</dbReference>
<feature type="domain" description="ABC3 transporter permease C-terminal" evidence="9">
    <location>
        <begin position="285"/>
        <end position="418"/>
    </location>
</feature>
<accession>A0ABV0BKR2</accession>
<feature type="domain" description="MacB-like periplasmic core" evidence="10">
    <location>
        <begin position="41"/>
        <end position="254"/>
    </location>
</feature>